<dbReference type="Pfam" id="PF17876">
    <property type="entry name" value="CSD2"/>
    <property type="match status" value="1"/>
</dbReference>
<dbReference type="Gene3D" id="2.40.50.140">
    <property type="entry name" value="Nucleic acid-binding proteins"/>
    <property type="match status" value="2"/>
</dbReference>
<evidence type="ECO:0000256" key="3">
    <source>
        <dbReference type="ARBA" id="ARBA00022490"/>
    </source>
</evidence>
<evidence type="ECO:0000256" key="5">
    <source>
        <dbReference type="ARBA" id="ARBA00022801"/>
    </source>
</evidence>
<dbReference type="SUPFAM" id="SSF50249">
    <property type="entry name" value="Nucleic acid-binding proteins"/>
    <property type="match status" value="4"/>
</dbReference>
<dbReference type="SMART" id="SM00357">
    <property type="entry name" value="CSP"/>
    <property type="match status" value="2"/>
</dbReference>
<feature type="domain" description="S1 motif" evidence="10">
    <location>
        <begin position="644"/>
        <end position="725"/>
    </location>
</feature>
<evidence type="ECO:0000256" key="4">
    <source>
        <dbReference type="ARBA" id="ARBA00022722"/>
    </source>
</evidence>
<dbReference type="InterPro" id="IPR012340">
    <property type="entry name" value="NA-bd_OB-fold"/>
</dbReference>
<feature type="compositionally biased region" description="Basic residues" evidence="9">
    <location>
        <begin position="796"/>
        <end position="807"/>
    </location>
</feature>
<dbReference type="NCBIfam" id="TIGR02063">
    <property type="entry name" value="RNase_R"/>
    <property type="match status" value="1"/>
</dbReference>
<dbReference type="EMBL" id="CP000563">
    <property type="protein sequence ID" value="ABN63122.1"/>
    <property type="molecule type" value="Genomic_DNA"/>
</dbReference>
<dbReference type="SMART" id="SM00316">
    <property type="entry name" value="S1"/>
    <property type="match status" value="1"/>
</dbReference>
<dbReference type="PROSITE" id="PS01175">
    <property type="entry name" value="RIBONUCLEASE_II"/>
    <property type="match status" value="1"/>
</dbReference>
<dbReference type="STRING" id="325240.Sbal_3647"/>
<feature type="compositionally biased region" description="Basic and acidic residues" evidence="9">
    <location>
        <begin position="738"/>
        <end position="756"/>
    </location>
</feature>
<feature type="compositionally biased region" description="Basic residues" evidence="9">
    <location>
        <begin position="775"/>
        <end position="788"/>
    </location>
</feature>
<evidence type="ECO:0000259" key="10">
    <source>
        <dbReference type="PROSITE" id="PS50126"/>
    </source>
</evidence>
<organism evidence="11 12">
    <name type="scientific">Shewanella baltica (strain OS155 / ATCC BAA-1091)</name>
    <dbReference type="NCBI Taxonomy" id="325240"/>
    <lineage>
        <taxon>Bacteria</taxon>
        <taxon>Pseudomonadati</taxon>
        <taxon>Pseudomonadota</taxon>
        <taxon>Gammaproteobacteria</taxon>
        <taxon>Alteromonadales</taxon>
        <taxon>Shewanellaceae</taxon>
        <taxon>Shewanella</taxon>
    </lineage>
</organism>
<feature type="region of interest" description="Disordered" evidence="9">
    <location>
        <begin position="726"/>
        <end position="807"/>
    </location>
</feature>
<protein>
    <recommendedName>
        <fullName evidence="8">Ribonuclease R</fullName>
        <shortName evidence="8">RNase R</shortName>
        <ecNumber evidence="8">3.1.13.1</ecNumber>
    </recommendedName>
</protein>
<dbReference type="InterPro" id="IPR004476">
    <property type="entry name" value="RNase_II/RNase_R"/>
</dbReference>
<dbReference type="AlphaFoldDB" id="A3D8Q9"/>
<dbReference type="HAMAP" id="MF_01895">
    <property type="entry name" value="RNase_R"/>
    <property type="match status" value="1"/>
</dbReference>
<dbReference type="Pfam" id="PF00773">
    <property type="entry name" value="RNB"/>
    <property type="match status" value="1"/>
</dbReference>
<dbReference type="PROSITE" id="PS50126">
    <property type="entry name" value="S1"/>
    <property type="match status" value="1"/>
</dbReference>
<evidence type="ECO:0000256" key="1">
    <source>
        <dbReference type="ARBA" id="ARBA00001849"/>
    </source>
</evidence>
<dbReference type="Pfam" id="PF00575">
    <property type="entry name" value="S1"/>
    <property type="match status" value="1"/>
</dbReference>
<dbReference type="OrthoDB" id="9764149at2"/>
<dbReference type="SMART" id="SM00955">
    <property type="entry name" value="RNB"/>
    <property type="match status" value="1"/>
</dbReference>
<dbReference type="CDD" id="cd04471">
    <property type="entry name" value="S1_RNase_R"/>
    <property type="match status" value="1"/>
</dbReference>
<evidence type="ECO:0000256" key="9">
    <source>
        <dbReference type="SAM" id="MobiDB-lite"/>
    </source>
</evidence>
<dbReference type="InterPro" id="IPR040476">
    <property type="entry name" value="CSD2"/>
</dbReference>
<evidence type="ECO:0000256" key="2">
    <source>
        <dbReference type="ARBA" id="ARBA00004496"/>
    </source>
</evidence>
<dbReference type="Proteomes" id="UP000001557">
    <property type="component" value="Chromosome"/>
</dbReference>
<keyword evidence="7 8" id="KW-0694">RNA-binding</keyword>
<dbReference type="RefSeq" id="WP_011847813.1">
    <property type="nucleotide sequence ID" value="NC_009052.1"/>
</dbReference>
<dbReference type="InterPro" id="IPR050180">
    <property type="entry name" value="RNR_Ribonuclease"/>
</dbReference>
<evidence type="ECO:0000313" key="11">
    <source>
        <dbReference type="EMBL" id="ABN63122.1"/>
    </source>
</evidence>
<keyword evidence="5 8" id="KW-0378">Hydrolase</keyword>
<evidence type="ECO:0000256" key="8">
    <source>
        <dbReference type="HAMAP-Rule" id="MF_01895"/>
    </source>
</evidence>
<reference evidence="11 12" key="1">
    <citation type="submission" date="2007-02" db="EMBL/GenBank/DDBJ databases">
        <title>Complete sequence of chromosome of Shewanella baltica OS155.</title>
        <authorList>
            <consortium name="US DOE Joint Genome Institute"/>
            <person name="Copeland A."/>
            <person name="Lucas S."/>
            <person name="Lapidus A."/>
            <person name="Barry K."/>
            <person name="Detter J.C."/>
            <person name="Glavina del Rio T."/>
            <person name="Hammon N."/>
            <person name="Israni S."/>
            <person name="Dalin E."/>
            <person name="Tice H."/>
            <person name="Pitluck S."/>
            <person name="Sims D.R."/>
            <person name="Brettin T."/>
            <person name="Bruce D."/>
            <person name="Han C."/>
            <person name="Tapia R."/>
            <person name="Brainard J."/>
            <person name="Schmutz J."/>
            <person name="Larimer F."/>
            <person name="Land M."/>
            <person name="Hauser L."/>
            <person name="Kyrpides N."/>
            <person name="Mikhailova N."/>
            <person name="Brettar I."/>
            <person name="Klappenbach J."/>
            <person name="Konstantinidis K."/>
            <person name="Rodrigues J."/>
            <person name="Tiedje J."/>
            <person name="Richardson P."/>
        </authorList>
    </citation>
    <scope>NUCLEOTIDE SEQUENCE [LARGE SCALE GENOMIC DNA]</scope>
    <source>
        <strain evidence="12">OS155 / ATCC BAA-1091</strain>
    </source>
</reference>
<dbReference type="InterPro" id="IPR013223">
    <property type="entry name" value="RNase_B_OB_dom"/>
</dbReference>
<dbReference type="KEGG" id="sbl:Sbal_3647"/>
<dbReference type="InterPro" id="IPR013668">
    <property type="entry name" value="RNase_R_HTH_12"/>
</dbReference>
<accession>A3D8Q9</accession>
<dbReference type="GO" id="GO:0006402">
    <property type="term" value="P:mRNA catabolic process"/>
    <property type="evidence" value="ECO:0007669"/>
    <property type="project" value="TreeGrafter"/>
</dbReference>
<gene>
    <name evidence="8" type="primary">rnr</name>
    <name evidence="11" type="ordered locus">Sbal_3647</name>
</gene>
<comment type="subcellular location">
    <subcellularLocation>
        <location evidence="2 8">Cytoplasm</location>
    </subcellularLocation>
</comment>
<dbReference type="EC" id="3.1.13.1" evidence="8"/>
<sequence length="807" mass="91001">MIKDPHFEREQDKYENPIPSREYIIDYLRSQKSPITRDSIAAALNIQEEEQLEALRRRLRAMERDGELVFTRGQSYGLPEKMDLIPGTVLGHREGFGFFKPDEGGDDLFISNRDMLMYFHGDKVLAQKAGTDRRGRREARLVRLIQPRSAAIVGRYHVDSGMAFVIADDKRITQEILVANEDRNGARQGDVVVVELTRRPGRFVKAAGKVTEVLGKQMAPGMEIEIALRNYDLPHTWSPVIEKKLRRIPDEVTDADKVGRVDLRHLPLVTIDGEDARDFDDAVYAEKKAGGGWRLWVAIADVSYYVRTDSALDIEARARGNSVYFPSQVIPMLPEKISNGLCSLNPHVDRLCMVAEMTVSAKGKLSGYKFYPAVMYSHARFTYTQVAEMFEGGPIAPEHEALFPHLQCLQSLYLALDEQRAERGAIAFETMETQFIFNEQRKIDKIVPRGRNQAHKIIEECMILANVSAAKFVKKHKGDVLYRVHEAPSEQKLANFKEFLAERGLTMPGGLEPTPSDYQNVMLQIADRPDAELIQVMLLRSMRQAIYTPDNEGHFGLALEEYAHFTSPIRRYPDLVLHRVIRYLLAKERGEATEKWTQDGGYHYQLDELDQLGEECSTTERRADEATRDVSDWLKCEFMQDHVGDTFEAVIASVTSFGLFVRLNELFIDGLVHISSLGSDYYQFDPMRQRLIGEHTGQVYQVGDPVTVKVAAVNLDDRQIDLVMLGDDGKGGKRKASASRDKPMTARERVNREGAKQGKAGKTATPSTKAEAGKAKPKAKAGTKAKKTAVKDPAKKPKAAKRSTRKK</sequence>
<keyword evidence="12" id="KW-1185">Reference proteome</keyword>
<proteinExistence type="inferred from homology"/>
<dbReference type="InterPro" id="IPR011129">
    <property type="entry name" value="CSD"/>
</dbReference>
<dbReference type="InterPro" id="IPR011805">
    <property type="entry name" value="RNase_R"/>
</dbReference>
<dbReference type="NCBIfam" id="TIGR00358">
    <property type="entry name" value="3_prime_RNase"/>
    <property type="match status" value="1"/>
</dbReference>
<dbReference type="GO" id="GO:0008859">
    <property type="term" value="F:exoribonuclease II activity"/>
    <property type="evidence" value="ECO:0007669"/>
    <property type="project" value="UniProtKB-UniRule"/>
</dbReference>
<dbReference type="InterPro" id="IPR022966">
    <property type="entry name" value="RNase_II/R_CS"/>
</dbReference>
<evidence type="ECO:0000256" key="6">
    <source>
        <dbReference type="ARBA" id="ARBA00022839"/>
    </source>
</evidence>
<dbReference type="NCBIfam" id="NF008648">
    <property type="entry name" value="PRK11642.1"/>
    <property type="match status" value="1"/>
</dbReference>
<dbReference type="GO" id="GO:0005829">
    <property type="term" value="C:cytosol"/>
    <property type="evidence" value="ECO:0007669"/>
    <property type="project" value="UniProtKB-ARBA"/>
</dbReference>
<dbReference type="Pfam" id="PF08206">
    <property type="entry name" value="OB_RNB"/>
    <property type="match status" value="1"/>
</dbReference>
<name>A3D8Q9_SHEB5</name>
<dbReference type="PANTHER" id="PTHR23355:SF9">
    <property type="entry name" value="DIS3-LIKE EXONUCLEASE 2"/>
    <property type="match status" value="1"/>
</dbReference>
<comment type="similarity">
    <text evidence="8">Belongs to the RNR ribonuclease family. RNase R subfamily.</text>
</comment>
<comment type="function">
    <text evidence="8">3'-5' exoribonuclease that releases 5'-nucleoside monophosphates and is involved in maturation of structured RNAs.</text>
</comment>
<evidence type="ECO:0000313" key="12">
    <source>
        <dbReference type="Proteomes" id="UP000001557"/>
    </source>
</evidence>
<evidence type="ECO:0000256" key="7">
    <source>
        <dbReference type="ARBA" id="ARBA00022884"/>
    </source>
</evidence>
<keyword evidence="4 8" id="KW-0540">Nuclease</keyword>
<keyword evidence="6 8" id="KW-0269">Exonuclease</keyword>
<dbReference type="InterPro" id="IPR001900">
    <property type="entry name" value="RNase_II/R"/>
</dbReference>
<dbReference type="GO" id="GO:0003723">
    <property type="term" value="F:RNA binding"/>
    <property type="evidence" value="ECO:0007669"/>
    <property type="project" value="UniProtKB-UniRule"/>
</dbReference>
<comment type="catalytic activity">
    <reaction evidence="1 8">
        <text>Exonucleolytic cleavage in the 3'- to 5'-direction to yield nucleoside 5'-phosphates.</text>
        <dbReference type="EC" id="3.1.13.1"/>
    </reaction>
</comment>
<keyword evidence="3 8" id="KW-0963">Cytoplasm</keyword>
<dbReference type="HOGENOM" id="CLU_002333_7_0_6"/>
<dbReference type="PANTHER" id="PTHR23355">
    <property type="entry name" value="RIBONUCLEASE"/>
    <property type="match status" value="1"/>
</dbReference>
<dbReference type="InterPro" id="IPR003029">
    <property type="entry name" value="S1_domain"/>
</dbReference>
<dbReference type="Pfam" id="PF08461">
    <property type="entry name" value="WHD_RNase_R"/>
    <property type="match status" value="1"/>
</dbReference>